<dbReference type="Pfam" id="PF00408">
    <property type="entry name" value="PGM_PMM_IV"/>
    <property type="match status" value="1"/>
</dbReference>
<proteinExistence type="predicted"/>
<evidence type="ECO:0000313" key="2">
    <source>
        <dbReference type="EMBL" id="PIU51155.1"/>
    </source>
</evidence>
<feature type="domain" description="Alpha-D-phosphohexomutase C-terminal" evidence="1">
    <location>
        <begin position="25"/>
        <end position="77"/>
    </location>
</feature>
<dbReference type="GO" id="GO:0016868">
    <property type="term" value="F:intramolecular phosphotransferase activity"/>
    <property type="evidence" value="ECO:0007669"/>
    <property type="project" value="InterPro"/>
</dbReference>
<dbReference type="Proteomes" id="UP000229227">
    <property type="component" value="Unassembled WGS sequence"/>
</dbReference>
<dbReference type="InterPro" id="IPR005843">
    <property type="entry name" value="A-D-PHexomutase_C"/>
</dbReference>
<protein>
    <submittedName>
        <fullName evidence="2">Phosphoglucosamine mutase</fullName>
    </submittedName>
</protein>
<accession>A0A2M6ZFL8</accession>
<organism evidence="2 3">
    <name type="scientific">Candidatus Desantisbacteria bacterium CG07_land_8_20_14_0_80_39_15</name>
    <dbReference type="NCBI Taxonomy" id="1974549"/>
    <lineage>
        <taxon>Bacteria</taxon>
        <taxon>Candidatus Desantisiibacteriota</taxon>
    </lineage>
</organism>
<dbReference type="EMBL" id="PEWN01000096">
    <property type="protein sequence ID" value="PIU51155.1"/>
    <property type="molecule type" value="Genomic_DNA"/>
</dbReference>
<evidence type="ECO:0000313" key="3">
    <source>
        <dbReference type="Proteomes" id="UP000229227"/>
    </source>
</evidence>
<dbReference type="InterPro" id="IPR036900">
    <property type="entry name" value="A-D-PHexomutase_C_sf"/>
</dbReference>
<dbReference type="SUPFAM" id="SSF55957">
    <property type="entry name" value="Phosphoglucomutase, C-terminal domain"/>
    <property type="match status" value="1"/>
</dbReference>
<gene>
    <name evidence="2" type="ORF">COS91_06000</name>
</gene>
<feature type="non-terminal residue" evidence="2">
    <location>
        <position position="1"/>
    </location>
</feature>
<sequence length="90" mass="9957">PPRGLKEEMTKAIVKKAPKRIAGMKVREVRAYDGVKFILGPSCIIGGEAWLLLRPSGTEPLVRIYAEANSPVKVREMLKAGKQMIGRRQA</sequence>
<dbReference type="AlphaFoldDB" id="A0A2M6ZFL8"/>
<reference evidence="3" key="1">
    <citation type="submission" date="2017-09" db="EMBL/GenBank/DDBJ databases">
        <title>Depth-based differentiation of microbial function through sediment-hosted aquifers and enrichment of novel symbionts in the deep terrestrial subsurface.</title>
        <authorList>
            <person name="Probst A.J."/>
            <person name="Ladd B."/>
            <person name="Jarett J.K."/>
            <person name="Geller-Mcgrath D.E."/>
            <person name="Sieber C.M.K."/>
            <person name="Emerson J.B."/>
            <person name="Anantharaman K."/>
            <person name="Thomas B.C."/>
            <person name="Malmstrom R."/>
            <person name="Stieglmeier M."/>
            <person name="Klingl A."/>
            <person name="Woyke T."/>
            <person name="Ryan C.M."/>
            <person name="Banfield J.F."/>
        </authorList>
    </citation>
    <scope>NUCLEOTIDE SEQUENCE [LARGE SCALE GENOMIC DNA]</scope>
</reference>
<comment type="caution">
    <text evidence="2">The sequence shown here is derived from an EMBL/GenBank/DDBJ whole genome shotgun (WGS) entry which is preliminary data.</text>
</comment>
<dbReference type="Gene3D" id="3.30.310.50">
    <property type="entry name" value="Alpha-D-phosphohexomutase, C-terminal domain"/>
    <property type="match status" value="1"/>
</dbReference>
<name>A0A2M6ZFL8_9BACT</name>
<evidence type="ECO:0000259" key="1">
    <source>
        <dbReference type="Pfam" id="PF00408"/>
    </source>
</evidence>